<sequence>MLVIMTTNVRTPAKDLFSASETGIHDDYRRLRDDDGGTNVPALLNLCAAGYVYPA</sequence>
<organism evidence="1 2">
    <name type="scientific">Actinoplanes philippinensis</name>
    <dbReference type="NCBI Taxonomy" id="35752"/>
    <lineage>
        <taxon>Bacteria</taxon>
        <taxon>Bacillati</taxon>
        <taxon>Actinomycetota</taxon>
        <taxon>Actinomycetes</taxon>
        <taxon>Micromonosporales</taxon>
        <taxon>Micromonosporaceae</taxon>
        <taxon>Actinoplanes</taxon>
    </lineage>
</organism>
<evidence type="ECO:0000313" key="2">
    <source>
        <dbReference type="Proteomes" id="UP000199645"/>
    </source>
</evidence>
<keyword evidence="2" id="KW-1185">Reference proteome</keyword>
<evidence type="ECO:0000313" key="1">
    <source>
        <dbReference type="EMBL" id="SFE30154.1"/>
    </source>
</evidence>
<dbReference type="EMBL" id="FONV01000001">
    <property type="protein sequence ID" value="SFE30154.1"/>
    <property type="molecule type" value="Genomic_DNA"/>
</dbReference>
<gene>
    <name evidence="1" type="ORF">SAMN05421541_10162</name>
</gene>
<dbReference type="Proteomes" id="UP000199645">
    <property type="component" value="Unassembled WGS sequence"/>
</dbReference>
<dbReference type="AlphaFoldDB" id="A0A1I1ZEC5"/>
<name>A0A1I1ZEC5_9ACTN</name>
<proteinExistence type="predicted"/>
<reference evidence="1 2" key="1">
    <citation type="submission" date="2016-10" db="EMBL/GenBank/DDBJ databases">
        <authorList>
            <person name="de Groot N.N."/>
        </authorList>
    </citation>
    <scope>NUCLEOTIDE SEQUENCE [LARGE SCALE GENOMIC DNA]</scope>
    <source>
        <strain evidence="1 2">DSM 43019</strain>
    </source>
</reference>
<dbReference type="STRING" id="35752.SAMN05421541_10162"/>
<protein>
    <submittedName>
        <fullName evidence="1">Uncharacterized protein</fullName>
    </submittedName>
</protein>
<accession>A0A1I1ZEC5</accession>